<sequence>MAASGLGLVALLAAPVIADDSACTPMTIAVPEALAASPLNSVIERAYGTAGIAAEFRILPNRRTAASQSVAEVDAILVSAEPRIEDAANFLPVPVPVARVTYYLASYSLGPDDVKTLGDITRYRLVLPSGFTHLANLLGHRRWVEMGNYDAILKLLTHERANLALGTLSFARYAEARNMGLNIFPAPITPRLGYHMVRPACGDAFAKLRTVLRALVESGEMAAMYDAQKAPESAITPDMLDALGPTGGLEPGLAAETEKIQLSPTP</sequence>
<protein>
    <recommendedName>
        <fullName evidence="5">Solute-binding protein family 3/N-terminal domain-containing protein</fullName>
    </recommendedName>
</protein>
<keyword evidence="2" id="KW-0732">Signal</keyword>
<reference evidence="3" key="1">
    <citation type="submission" date="2023-01" db="EMBL/GenBank/DDBJ databases">
        <title>The genome sequence of Kordiimonadaceae bacterium 6D33.</title>
        <authorList>
            <person name="Liu Y."/>
        </authorList>
    </citation>
    <scope>NUCLEOTIDE SEQUENCE</scope>
    <source>
        <strain evidence="3">6D33</strain>
    </source>
</reference>
<dbReference type="EMBL" id="CP116805">
    <property type="protein sequence ID" value="WCL54056.1"/>
    <property type="molecule type" value="Genomic_DNA"/>
</dbReference>
<evidence type="ECO:0000313" key="3">
    <source>
        <dbReference type="EMBL" id="WCL54056.1"/>
    </source>
</evidence>
<gene>
    <name evidence="3" type="ORF">PH603_16075</name>
</gene>
<name>A0AAE9XPM4_9PROT</name>
<evidence type="ECO:0008006" key="5">
    <source>
        <dbReference type="Google" id="ProtNLM"/>
    </source>
</evidence>
<proteinExistence type="predicted"/>
<feature type="region of interest" description="Disordered" evidence="1">
    <location>
        <begin position="246"/>
        <end position="266"/>
    </location>
</feature>
<evidence type="ECO:0000256" key="1">
    <source>
        <dbReference type="SAM" id="MobiDB-lite"/>
    </source>
</evidence>
<dbReference type="AlphaFoldDB" id="A0AAE9XPM4"/>
<feature type="signal peptide" evidence="2">
    <location>
        <begin position="1"/>
        <end position="18"/>
    </location>
</feature>
<feature type="chain" id="PRO_5042055790" description="Solute-binding protein family 3/N-terminal domain-containing protein" evidence="2">
    <location>
        <begin position="19"/>
        <end position="266"/>
    </location>
</feature>
<dbReference type="SUPFAM" id="SSF53850">
    <property type="entry name" value="Periplasmic binding protein-like II"/>
    <property type="match status" value="1"/>
</dbReference>
<accession>A0AAE9XPM4</accession>
<evidence type="ECO:0000256" key="2">
    <source>
        <dbReference type="SAM" id="SignalP"/>
    </source>
</evidence>
<dbReference type="RefSeq" id="WP_289503775.1">
    <property type="nucleotide sequence ID" value="NZ_CP116805.1"/>
</dbReference>
<evidence type="ECO:0000313" key="4">
    <source>
        <dbReference type="Proteomes" id="UP001217500"/>
    </source>
</evidence>
<keyword evidence="4" id="KW-1185">Reference proteome</keyword>
<organism evidence="3 4">
    <name type="scientific">Gimibacter soli</name>
    <dbReference type="NCBI Taxonomy" id="3024400"/>
    <lineage>
        <taxon>Bacteria</taxon>
        <taxon>Pseudomonadati</taxon>
        <taxon>Pseudomonadota</taxon>
        <taxon>Alphaproteobacteria</taxon>
        <taxon>Kordiimonadales</taxon>
        <taxon>Temperatibacteraceae</taxon>
        <taxon>Gimibacter</taxon>
    </lineage>
</organism>
<dbReference type="KEGG" id="gso:PH603_16075"/>
<dbReference type="Proteomes" id="UP001217500">
    <property type="component" value="Chromosome"/>
</dbReference>